<comment type="catalytic activity">
    <reaction evidence="12">
        <text>5-phospho-beta-D-ribosylamine + glycine + ATP = N(1)-(5-phospho-beta-D-ribosyl)glycinamide + ADP + phosphate + H(+)</text>
        <dbReference type="Rhea" id="RHEA:17453"/>
        <dbReference type="ChEBI" id="CHEBI:15378"/>
        <dbReference type="ChEBI" id="CHEBI:30616"/>
        <dbReference type="ChEBI" id="CHEBI:43474"/>
        <dbReference type="ChEBI" id="CHEBI:57305"/>
        <dbReference type="ChEBI" id="CHEBI:58681"/>
        <dbReference type="ChEBI" id="CHEBI:143788"/>
        <dbReference type="ChEBI" id="CHEBI:456216"/>
        <dbReference type="EC" id="6.3.4.13"/>
    </reaction>
</comment>
<dbReference type="Pfam" id="PF02844">
    <property type="entry name" value="GARS_N"/>
    <property type="match status" value="1"/>
</dbReference>
<feature type="compositionally biased region" description="Polar residues" evidence="14">
    <location>
        <begin position="430"/>
        <end position="443"/>
    </location>
</feature>
<evidence type="ECO:0000256" key="2">
    <source>
        <dbReference type="ARBA" id="ARBA00001946"/>
    </source>
</evidence>
<dbReference type="InterPro" id="IPR020559">
    <property type="entry name" value="PRibGlycinamide_synth_CS"/>
</dbReference>
<dbReference type="SUPFAM" id="SSF52440">
    <property type="entry name" value="PreATP-grasp domain"/>
    <property type="match status" value="1"/>
</dbReference>
<organism evidence="16 17">
    <name type="scientific">Brachybacterium fresconis</name>
    <dbReference type="NCBI Taxonomy" id="173363"/>
    <lineage>
        <taxon>Bacteria</taxon>
        <taxon>Bacillati</taxon>
        <taxon>Actinomycetota</taxon>
        <taxon>Actinomycetes</taxon>
        <taxon>Micrococcales</taxon>
        <taxon>Dermabacteraceae</taxon>
        <taxon>Brachybacterium</taxon>
    </lineage>
</organism>
<dbReference type="PANTHER" id="PTHR43472">
    <property type="entry name" value="PHOSPHORIBOSYLAMINE--GLYCINE LIGASE"/>
    <property type="match status" value="1"/>
</dbReference>
<keyword evidence="7 12" id="KW-0658">Purine biosynthesis</keyword>
<dbReference type="NCBIfam" id="TIGR00877">
    <property type="entry name" value="purD"/>
    <property type="match status" value="1"/>
</dbReference>
<dbReference type="PANTHER" id="PTHR43472:SF1">
    <property type="entry name" value="PHOSPHORIBOSYLAMINE--GLYCINE LIGASE, CHLOROPLASTIC"/>
    <property type="match status" value="1"/>
</dbReference>
<keyword evidence="8 13" id="KW-0067">ATP-binding</keyword>
<proteinExistence type="inferred from homology"/>
<dbReference type="Pfam" id="PF02843">
    <property type="entry name" value="GARS_C"/>
    <property type="match status" value="1"/>
</dbReference>
<accession>A0ABS4YIE1</accession>
<dbReference type="EC" id="6.3.4.13" evidence="4 12"/>
<evidence type="ECO:0000256" key="9">
    <source>
        <dbReference type="ARBA" id="ARBA00038345"/>
    </source>
</evidence>
<comment type="caution">
    <text evidence="16">The sequence shown here is derived from an EMBL/GenBank/DDBJ whole genome shotgun (WGS) entry which is preliminary data.</text>
</comment>
<feature type="domain" description="ATP-grasp" evidence="15">
    <location>
        <begin position="107"/>
        <end position="311"/>
    </location>
</feature>
<keyword evidence="5 12" id="KW-0436">Ligase</keyword>
<reference evidence="16 17" key="1">
    <citation type="submission" date="2021-03" db="EMBL/GenBank/DDBJ databases">
        <title>Sequencing the genomes of 1000 actinobacteria strains.</title>
        <authorList>
            <person name="Klenk H.-P."/>
        </authorList>
    </citation>
    <scope>NUCLEOTIDE SEQUENCE [LARGE SCALE GENOMIC DNA]</scope>
    <source>
        <strain evidence="16 17">DSM 14564</strain>
    </source>
</reference>
<evidence type="ECO:0000313" key="16">
    <source>
        <dbReference type="EMBL" id="MBP2408509.1"/>
    </source>
</evidence>
<gene>
    <name evidence="12" type="primary">purD</name>
    <name evidence="16" type="ORF">JOF44_001412</name>
</gene>
<dbReference type="GO" id="GO:0004637">
    <property type="term" value="F:phosphoribosylamine-glycine ligase activity"/>
    <property type="evidence" value="ECO:0007669"/>
    <property type="project" value="UniProtKB-EC"/>
</dbReference>
<evidence type="ECO:0000256" key="11">
    <source>
        <dbReference type="ARBA" id="ARBA00042864"/>
    </source>
</evidence>
<dbReference type="InterPro" id="IPR020561">
    <property type="entry name" value="PRibGlycinamid_synth_ATP-grasp"/>
</dbReference>
<dbReference type="Proteomes" id="UP000698222">
    <property type="component" value="Unassembled WGS sequence"/>
</dbReference>
<dbReference type="InterPro" id="IPR013815">
    <property type="entry name" value="ATP_grasp_subdomain_1"/>
</dbReference>
<dbReference type="SUPFAM" id="SSF51246">
    <property type="entry name" value="Rudiment single hybrid motif"/>
    <property type="match status" value="1"/>
</dbReference>
<dbReference type="InterPro" id="IPR011761">
    <property type="entry name" value="ATP-grasp"/>
</dbReference>
<dbReference type="RefSeq" id="WP_209889114.1">
    <property type="nucleotide sequence ID" value="NZ_BAAAJV010000004.1"/>
</dbReference>
<evidence type="ECO:0000256" key="12">
    <source>
        <dbReference type="HAMAP-Rule" id="MF_00138"/>
    </source>
</evidence>
<evidence type="ECO:0000256" key="14">
    <source>
        <dbReference type="SAM" id="MobiDB-lite"/>
    </source>
</evidence>
<feature type="region of interest" description="Disordered" evidence="14">
    <location>
        <begin position="418"/>
        <end position="465"/>
    </location>
</feature>
<dbReference type="SUPFAM" id="SSF56059">
    <property type="entry name" value="Glutathione synthetase ATP-binding domain-like"/>
    <property type="match status" value="1"/>
</dbReference>
<evidence type="ECO:0000256" key="10">
    <source>
        <dbReference type="ARBA" id="ARBA00042242"/>
    </source>
</evidence>
<dbReference type="InterPro" id="IPR000115">
    <property type="entry name" value="PRibGlycinamide_synth"/>
</dbReference>
<keyword evidence="17" id="KW-1185">Reference proteome</keyword>
<evidence type="ECO:0000256" key="8">
    <source>
        <dbReference type="ARBA" id="ARBA00022840"/>
    </source>
</evidence>
<dbReference type="Gene3D" id="3.30.470.20">
    <property type="entry name" value="ATP-grasp fold, B domain"/>
    <property type="match status" value="1"/>
</dbReference>
<comment type="similarity">
    <text evidence="9 12">Belongs to the GARS family.</text>
</comment>
<keyword evidence="6 13" id="KW-0547">Nucleotide-binding</keyword>
<evidence type="ECO:0000256" key="5">
    <source>
        <dbReference type="ARBA" id="ARBA00022598"/>
    </source>
</evidence>
<dbReference type="Pfam" id="PF01071">
    <property type="entry name" value="GARS_A"/>
    <property type="match status" value="1"/>
</dbReference>
<dbReference type="Gene3D" id="3.40.50.20">
    <property type="match status" value="1"/>
</dbReference>
<dbReference type="EMBL" id="JAGIOC010000001">
    <property type="protein sequence ID" value="MBP2408509.1"/>
    <property type="molecule type" value="Genomic_DNA"/>
</dbReference>
<dbReference type="InterPro" id="IPR016185">
    <property type="entry name" value="PreATP-grasp_dom_sf"/>
</dbReference>
<dbReference type="InterPro" id="IPR020560">
    <property type="entry name" value="PRibGlycinamide_synth_C-dom"/>
</dbReference>
<dbReference type="PROSITE" id="PS50975">
    <property type="entry name" value="ATP_GRASP"/>
    <property type="match status" value="1"/>
</dbReference>
<dbReference type="PROSITE" id="PS00184">
    <property type="entry name" value="GARS"/>
    <property type="match status" value="1"/>
</dbReference>
<dbReference type="Gene3D" id="3.90.600.10">
    <property type="entry name" value="Phosphoribosylglycinamide synthetase, C-terminal domain"/>
    <property type="match status" value="1"/>
</dbReference>
<dbReference type="Gene3D" id="3.30.1490.20">
    <property type="entry name" value="ATP-grasp fold, A domain"/>
    <property type="match status" value="1"/>
</dbReference>
<evidence type="ECO:0000256" key="4">
    <source>
        <dbReference type="ARBA" id="ARBA00013255"/>
    </source>
</evidence>
<dbReference type="HAMAP" id="MF_00138">
    <property type="entry name" value="GARS"/>
    <property type="match status" value="1"/>
</dbReference>
<comment type="cofactor">
    <cofactor evidence="2">
        <name>Mg(2+)</name>
        <dbReference type="ChEBI" id="CHEBI:18420"/>
    </cofactor>
</comment>
<protein>
    <recommendedName>
        <fullName evidence="4 12">Phosphoribosylamine--glycine ligase</fullName>
        <ecNumber evidence="4 12">6.3.4.13</ecNumber>
    </recommendedName>
    <alternativeName>
        <fullName evidence="12">GARS</fullName>
    </alternativeName>
    <alternativeName>
        <fullName evidence="10 12">Glycinamide ribonucleotide synthetase</fullName>
    </alternativeName>
    <alternativeName>
        <fullName evidence="11 12">Phosphoribosylglycinamide synthetase</fullName>
    </alternativeName>
</protein>
<evidence type="ECO:0000256" key="6">
    <source>
        <dbReference type="ARBA" id="ARBA00022741"/>
    </source>
</evidence>
<evidence type="ECO:0000256" key="7">
    <source>
        <dbReference type="ARBA" id="ARBA00022755"/>
    </source>
</evidence>
<evidence type="ECO:0000256" key="1">
    <source>
        <dbReference type="ARBA" id="ARBA00001936"/>
    </source>
</evidence>
<dbReference type="InterPro" id="IPR037123">
    <property type="entry name" value="PRibGlycinamide_synth_C_sf"/>
</dbReference>
<evidence type="ECO:0000256" key="3">
    <source>
        <dbReference type="ARBA" id="ARBA00005174"/>
    </source>
</evidence>
<dbReference type="SMART" id="SM01210">
    <property type="entry name" value="GARS_C"/>
    <property type="match status" value="1"/>
</dbReference>
<name>A0ABS4YIE1_9MICO</name>
<comment type="pathway">
    <text evidence="3 12">Purine metabolism; IMP biosynthesis via de novo pathway; N(1)-(5-phospho-D-ribosyl)glycinamide from 5-phospho-alpha-D-ribose 1-diphosphate: step 2/2.</text>
</comment>
<evidence type="ECO:0000259" key="15">
    <source>
        <dbReference type="PROSITE" id="PS50975"/>
    </source>
</evidence>
<dbReference type="InterPro" id="IPR020562">
    <property type="entry name" value="PRibGlycinamide_synth_N"/>
</dbReference>
<evidence type="ECO:0000256" key="13">
    <source>
        <dbReference type="PROSITE-ProRule" id="PRU00409"/>
    </source>
</evidence>
<comment type="cofactor">
    <cofactor evidence="1">
        <name>Mn(2+)</name>
        <dbReference type="ChEBI" id="CHEBI:29035"/>
    </cofactor>
</comment>
<dbReference type="SMART" id="SM01209">
    <property type="entry name" value="GARS_A"/>
    <property type="match status" value="1"/>
</dbReference>
<sequence length="465" mass="46883">MKILVIGSGGREHAIIRRLAADRPAPELHAAPGNPGIAELATCHDVSVSDLDAQVSLALELAADLVVVGPEAPLVAGSADRLRAAGLTVFGPSAAAAQLEGSKSWAKEIMAAARVPTAASVTVTAIEELGAGLDRVNPLSDVPFVVKADGLAAGKGVVVTPDRDAAVTHAEAVLTAGGTVVLEEFLDGPEVSLFCVSDGTRVVPLAPAQDFKRALDDDEGPNTGGMGAYSPLPWAPEGLADEVVRTVAQPTIDEMASRGTPFVGVLYCGLALTSRGVRVVEFNARFGDPETQVVLERLASPFAPLLLAAARGDLSTVPAPTWHDSAAVTVVVACAGYPAAARTGDVIAGIDAAEMLGTHVIHAGTVRDEHGALLSAGGRVLSVVGAGEDLEAARVLALAGAEAIALEGCQHRHDIARTAARDAQSDPGAPSTSNTQSASSAGSTPGAHPASDAPSTPIPDEGAPA</sequence>
<dbReference type="InterPro" id="IPR011054">
    <property type="entry name" value="Rudment_hybrid_motif"/>
</dbReference>
<evidence type="ECO:0000313" key="17">
    <source>
        <dbReference type="Proteomes" id="UP000698222"/>
    </source>
</evidence>